<dbReference type="GO" id="GO:0006633">
    <property type="term" value="P:fatty acid biosynthetic process"/>
    <property type="evidence" value="ECO:0007669"/>
    <property type="project" value="TreeGrafter"/>
</dbReference>
<keyword evidence="1" id="KW-0596">Phosphopantetheine</keyword>
<evidence type="ECO:0000256" key="2">
    <source>
        <dbReference type="ARBA" id="ARBA00022553"/>
    </source>
</evidence>
<evidence type="ECO:0000256" key="4">
    <source>
        <dbReference type="SAM" id="MobiDB-lite"/>
    </source>
</evidence>
<dbReference type="PANTHER" id="PTHR43775:SF37">
    <property type="entry name" value="SI:DKEY-61P9.11"/>
    <property type="match status" value="1"/>
</dbReference>
<protein>
    <submittedName>
        <fullName evidence="6">Phthiocerol synthesis polyketide synthase type I PpsD</fullName>
    </submittedName>
</protein>
<keyword evidence="3" id="KW-0808">Transferase</keyword>
<dbReference type="InterPro" id="IPR020806">
    <property type="entry name" value="PKS_PP-bd"/>
</dbReference>
<dbReference type="Gene3D" id="3.40.50.720">
    <property type="entry name" value="NAD(P)-binding Rossmann-like Domain"/>
    <property type="match status" value="1"/>
</dbReference>
<feature type="compositionally biased region" description="Basic residues" evidence="4">
    <location>
        <begin position="1"/>
        <end position="13"/>
    </location>
</feature>
<dbReference type="InterPro" id="IPR016039">
    <property type="entry name" value="Thiolase-like"/>
</dbReference>
<dbReference type="SMART" id="SM00825">
    <property type="entry name" value="PKS_KS"/>
    <property type="match status" value="1"/>
</dbReference>
<reference evidence="6 7" key="1">
    <citation type="submission" date="2016-02" db="EMBL/GenBank/DDBJ databases">
        <title>Genome analysis of coral dinoflagellate symbionts highlights evolutionary adaptations to a symbiotic lifestyle.</title>
        <authorList>
            <person name="Aranda M."/>
            <person name="Li Y."/>
            <person name="Liew Y.J."/>
            <person name="Baumgarten S."/>
            <person name="Simakov O."/>
            <person name="Wilson M."/>
            <person name="Piel J."/>
            <person name="Ashoor H."/>
            <person name="Bougouffa S."/>
            <person name="Bajic V.B."/>
            <person name="Ryu T."/>
            <person name="Ravasi T."/>
            <person name="Bayer T."/>
            <person name="Micklem G."/>
            <person name="Kim H."/>
            <person name="Bhak J."/>
            <person name="Lajeunesse T.C."/>
            <person name="Voolstra C.R."/>
        </authorList>
    </citation>
    <scope>NUCLEOTIDE SEQUENCE [LARGE SCALE GENOMIC DNA]</scope>
    <source>
        <strain evidence="6 7">CCMP2467</strain>
    </source>
</reference>
<dbReference type="Pfam" id="PF02801">
    <property type="entry name" value="Ketoacyl-synt_C"/>
    <property type="match status" value="1"/>
</dbReference>
<evidence type="ECO:0000313" key="7">
    <source>
        <dbReference type="Proteomes" id="UP000186817"/>
    </source>
</evidence>
<sequence length="1102" mass="118565">MQRRRQLRAKNRKSTVGDHSRRVNASLAEAEADKQGLRGLNKTAWGASQALAIQWGPWAEDLDRSPAFQILTVGMAAATETLERQQVVAAAAINWARYLCLGTIECAPAPEGTSGSGGGDPSERWLHGRHFSVLLSLISVSRRRLLMHGLDSLAAVELRNRLSRMVFDYPTASTLASFLKSRMAPPAAAETGAVPEAGPSVLQADLQSLRRSFSRLYASLEAGACTTLSTAIGGDRPDAWALFHLFLNTPMQIDAEAPVSDNTLRKEQREDAMMNWILRNAVPADEKEAHLMRTLVLCIKGGPVEVHQVPIERWDVSMYFGEDNTGGRATLNVDTFSLQGQHGSFMDGLELFDADHFGMSASEAIVSLEEFETGLAEFLIAPLFQFSGLVEDVVHACKAELQTADVSKAAGMGPAQRQVLEVAAESLHPLQGSPDIAVVVGSTQHDWMLLQEPAACTSVYGGLAINGAVLANRISYNFALRGPSFVVRCPVESNTPTQNFWNGMEKLKMRSIDREEVDTACSSALVAVDAACRFGAVVSLVFVLYSLAQMPASELSRAGRCFTFNATAEGYVRGEGIGALQLSADEAKHAEGHLLGSAVNSDGRSASFTAPSGLAQEEMLLAALRAWDGAGGHSAPSIVETHGTGTALGDPIEVARPGIEAKHGVKQICKVGALYRVFRLLSSSKTGLGHGEALAGVPGSAPGEVMNAHFDLRCADGSGCLAYKCTCDRADWGFNASSQVAPAVLDGKLFDVQWTEWREIEDFGSLPANLAAEVKSPGSSLVLFLRAGRRQGCLSFLGAKPLPRMFESGRGNAGARLQRSIGGLSCGSVAALGSPDRRSGSGADAGLLAEEIFELLALSAALCRSRVRAELVDRKMARLSLESTRPSKQVTRWCQSDAHWLASLVRLSWNVLTADAMHMRWFRACDPYQLLMALRWLLTRERPWPPLSGWHLVSGGTGGIGLLAAQALARQAEAELWQKRFGTGIQGVIAKQAPRVGLGGSRFEREFAAVIPQNEVVLDGMIGWYDVLLLSDGDVDMRVRVDVSSLEAMEAVMQQLPELSGVVHAAQAPLGYRDLAGQSRETFLGEYSVRFPFARYLLGPLA</sequence>
<dbReference type="PROSITE" id="PS52004">
    <property type="entry name" value="KS3_2"/>
    <property type="match status" value="1"/>
</dbReference>
<dbReference type="AlphaFoldDB" id="A0A1Q9E433"/>
<dbReference type="InterPro" id="IPR036736">
    <property type="entry name" value="ACP-like_sf"/>
</dbReference>
<dbReference type="Pfam" id="PF00109">
    <property type="entry name" value="ketoacyl-synt"/>
    <property type="match status" value="2"/>
</dbReference>
<name>A0A1Q9E433_SYMMI</name>
<dbReference type="InterPro" id="IPR014031">
    <property type="entry name" value="Ketoacyl_synth_C"/>
</dbReference>
<dbReference type="InterPro" id="IPR050091">
    <property type="entry name" value="PKS_NRPS_Biosynth_Enz"/>
</dbReference>
<dbReference type="SMART" id="SM00823">
    <property type="entry name" value="PKS_PP"/>
    <property type="match status" value="1"/>
</dbReference>
<dbReference type="Gene3D" id="1.10.1200.10">
    <property type="entry name" value="ACP-like"/>
    <property type="match status" value="1"/>
</dbReference>
<evidence type="ECO:0000256" key="3">
    <source>
        <dbReference type="ARBA" id="ARBA00022679"/>
    </source>
</evidence>
<dbReference type="GO" id="GO:0004312">
    <property type="term" value="F:fatty acid synthase activity"/>
    <property type="evidence" value="ECO:0007669"/>
    <property type="project" value="TreeGrafter"/>
</dbReference>
<proteinExistence type="predicted"/>
<evidence type="ECO:0000259" key="5">
    <source>
        <dbReference type="PROSITE" id="PS52004"/>
    </source>
</evidence>
<dbReference type="EMBL" id="LSRX01000271">
    <property type="protein sequence ID" value="OLQ02171.1"/>
    <property type="molecule type" value="Genomic_DNA"/>
</dbReference>
<dbReference type="SUPFAM" id="SSF47336">
    <property type="entry name" value="ACP-like"/>
    <property type="match status" value="1"/>
</dbReference>
<comment type="caution">
    <text evidence="6">The sequence shown here is derived from an EMBL/GenBank/DDBJ whole genome shotgun (WGS) entry which is preliminary data.</text>
</comment>
<feature type="region of interest" description="Disordered" evidence="4">
    <location>
        <begin position="1"/>
        <end position="20"/>
    </location>
</feature>
<organism evidence="6 7">
    <name type="scientific">Symbiodinium microadriaticum</name>
    <name type="common">Dinoflagellate</name>
    <name type="synonym">Zooxanthella microadriatica</name>
    <dbReference type="NCBI Taxonomy" id="2951"/>
    <lineage>
        <taxon>Eukaryota</taxon>
        <taxon>Sar</taxon>
        <taxon>Alveolata</taxon>
        <taxon>Dinophyceae</taxon>
        <taxon>Suessiales</taxon>
        <taxon>Symbiodiniaceae</taxon>
        <taxon>Symbiodinium</taxon>
    </lineage>
</organism>
<keyword evidence="2" id="KW-0597">Phosphoprotein</keyword>
<dbReference type="CDD" id="cd00833">
    <property type="entry name" value="PKS"/>
    <property type="match status" value="1"/>
</dbReference>
<dbReference type="GO" id="GO:0031177">
    <property type="term" value="F:phosphopantetheine binding"/>
    <property type="evidence" value="ECO:0007669"/>
    <property type="project" value="InterPro"/>
</dbReference>
<feature type="domain" description="Ketosynthase family 3 (KS3)" evidence="5">
    <location>
        <begin position="268"/>
        <end position="742"/>
    </location>
</feature>
<dbReference type="Gene3D" id="3.40.47.10">
    <property type="match status" value="1"/>
</dbReference>
<gene>
    <name evidence="6" type="primary">ppsD</name>
    <name evidence="6" type="ORF">AK812_SmicGene14998</name>
</gene>
<dbReference type="InterPro" id="IPR014030">
    <property type="entry name" value="Ketoacyl_synth_N"/>
</dbReference>
<dbReference type="PANTHER" id="PTHR43775">
    <property type="entry name" value="FATTY ACID SYNTHASE"/>
    <property type="match status" value="1"/>
</dbReference>
<dbReference type="InterPro" id="IPR020841">
    <property type="entry name" value="PKS_Beta-ketoAc_synthase_dom"/>
</dbReference>
<evidence type="ECO:0000313" key="6">
    <source>
        <dbReference type="EMBL" id="OLQ02171.1"/>
    </source>
</evidence>
<dbReference type="Proteomes" id="UP000186817">
    <property type="component" value="Unassembled WGS sequence"/>
</dbReference>
<keyword evidence="7" id="KW-1185">Reference proteome</keyword>
<dbReference type="SUPFAM" id="SSF53901">
    <property type="entry name" value="Thiolase-like"/>
    <property type="match status" value="2"/>
</dbReference>
<dbReference type="OrthoDB" id="329835at2759"/>
<evidence type="ECO:0000256" key="1">
    <source>
        <dbReference type="ARBA" id="ARBA00022450"/>
    </source>
</evidence>
<accession>A0A1Q9E433</accession>